<dbReference type="Proteomes" id="UP000284277">
    <property type="component" value="Unassembled WGS sequence"/>
</dbReference>
<dbReference type="RefSeq" id="WP_120195079.1">
    <property type="nucleotide sequence ID" value="NZ_MCIA01000001.1"/>
</dbReference>
<comment type="caution">
    <text evidence="5">The sequence shown here is derived from an EMBL/GenBank/DDBJ whole genome shotgun (WGS) entry which is preliminary data.</text>
</comment>
<dbReference type="OrthoDB" id="389878at2"/>
<dbReference type="SUPFAM" id="SSF46785">
    <property type="entry name" value="Winged helix' DNA-binding domain"/>
    <property type="match status" value="1"/>
</dbReference>
<dbReference type="GO" id="GO:0003677">
    <property type="term" value="F:DNA binding"/>
    <property type="evidence" value="ECO:0007669"/>
    <property type="project" value="UniProtKB-KW"/>
</dbReference>
<dbReference type="PRINTS" id="PR00035">
    <property type="entry name" value="HTHGNTR"/>
</dbReference>
<keyword evidence="3" id="KW-0804">Transcription</keyword>
<dbReference type="EMBL" id="MCIA01000001">
    <property type="protein sequence ID" value="RKD35138.1"/>
    <property type="molecule type" value="Genomic_DNA"/>
</dbReference>
<dbReference type="Pfam" id="PF07729">
    <property type="entry name" value="FCD"/>
    <property type="match status" value="1"/>
</dbReference>
<evidence type="ECO:0000256" key="3">
    <source>
        <dbReference type="ARBA" id="ARBA00023163"/>
    </source>
</evidence>
<dbReference type="InterPro" id="IPR036388">
    <property type="entry name" value="WH-like_DNA-bd_sf"/>
</dbReference>
<proteinExistence type="predicted"/>
<dbReference type="SUPFAM" id="SSF48008">
    <property type="entry name" value="GntR ligand-binding domain-like"/>
    <property type="match status" value="1"/>
</dbReference>
<dbReference type="Pfam" id="PF00392">
    <property type="entry name" value="GntR"/>
    <property type="match status" value="1"/>
</dbReference>
<dbReference type="PANTHER" id="PTHR43537">
    <property type="entry name" value="TRANSCRIPTIONAL REGULATOR, GNTR FAMILY"/>
    <property type="match status" value="1"/>
</dbReference>
<evidence type="ECO:0000256" key="2">
    <source>
        <dbReference type="ARBA" id="ARBA00023125"/>
    </source>
</evidence>
<name>A0A419TCE9_9FIRM</name>
<dbReference type="InterPro" id="IPR000524">
    <property type="entry name" value="Tscrpt_reg_HTH_GntR"/>
</dbReference>
<dbReference type="AlphaFoldDB" id="A0A419TCE9"/>
<evidence type="ECO:0000313" key="6">
    <source>
        <dbReference type="Proteomes" id="UP000284277"/>
    </source>
</evidence>
<dbReference type="InterPro" id="IPR036390">
    <property type="entry name" value="WH_DNA-bd_sf"/>
</dbReference>
<evidence type="ECO:0000313" key="5">
    <source>
        <dbReference type="EMBL" id="RKD35138.1"/>
    </source>
</evidence>
<dbReference type="GO" id="GO:0003700">
    <property type="term" value="F:DNA-binding transcription factor activity"/>
    <property type="evidence" value="ECO:0007669"/>
    <property type="project" value="InterPro"/>
</dbReference>
<dbReference type="Gene3D" id="1.10.10.10">
    <property type="entry name" value="Winged helix-like DNA-binding domain superfamily/Winged helix DNA-binding domain"/>
    <property type="match status" value="1"/>
</dbReference>
<keyword evidence="6" id="KW-1185">Reference proteome</keyword>
<feature type="domain" description="HTH gntR-type" evidence="4">
    <location>
        <begin position="5"/>
        <end position="72"/>
    </location>
</feature>
<sequence length="215" mass="24755">MNETGSLQSQAYHTIKELILSKSLDSGVLYSETRLAKELGISRTPLREALQCLSQDGYITIMPSRGFKIRSLNKETMTESIEARCAIEGFCVHLFAFCEDESRRQKLLEDMKESLSRQKAALTSKSFPESFTEADHQFHMSLVQFARNNEFNHLFQRLLYTIHLTTYGALTITGRAETTYEEHCQIYQLLIEGDTEQAYQALIRHLMMPLKMNLI</sequence>
<reference evidence="5 6" key="1">
    <citation type="submission" date="2016-08" db="EMBL/GenBank/DDBJ databases">
        <title>A new outlook on sporulation: Clostridium algidixylanolyticum.</title>
        <authorList>
            <person name="Poppleton D.I."/>
            <person name="Gribaldo S."/>
        </authorList>
    </citation>
    <scope>NUCLEOTIDE SEQUENCE [LARGE SCALE GENOMIC DNA]</scope>
    <source>
        <strain evidence="5 6">SPL73</strain>
    </source>
</reference>
<dbReference type="PANTHER" id="PTHR43537:SF24">
    <property type="entry name" value="GLUCONATE OPERON TRANSCRIPTIONAL REPRESSOR"/>
    <property type="match status" value="1"/>
</dbReference>
<gene>
    <name evidence="5" type="ORF">BET01_01985</name>
</gene>
<organism evidence="5 6">
    <name type="scientific">Lacrimispora algidixylanolytica</name>
    <dbReference type="NCBI Taxonomy" id="94868"/>
    <lineage>
        <taxon>Bacteria</taxon>
        <taxon>Bacillati</taxon>
        <taxon>Bacillota</taxon>
        <taxon>Clostridia</taxon>
        <taxon>Lachnospirales</taxon>
        <taxon>Lachnospiraceae</taxon>
        <taxon>Lacrimispora</taxon>
    </lineage>
</organism>
<dbReference type="InterPro" id="IPR008920">
    <property type="entry name" value="TF_FadR/GntR_C"/>
</dbReference>
<dbReference type="SMART" id="SM00345">
    <property type="entry name" value="HTH_GNTR"/>
    <property type="match status" value="1"/>
</dbReference>
<keyword evidence="2" id="KW-0238">DNA-binding</keyword>
<protein>
    <submittedName>
        <fullName evidence="5">GntR family transcriptional regulator</fullName>
    </submittedName>
</protein>
<accession>A0A419TCE9</accession>
<dbReference type="PROSITE" id="PS50949">
    <property type="entry name" value="HTH_GNTR"/>
    <property type="match status" value="1"/>
</dbReference>
<evidence type="ECO:0000256" key="1">
    <source>
        <dbReference type="ARBA" id="ARBA00023015"/>
    </source>
</evidence>
<evidence type="ECO:0000259" key="4">
    <source>
        <dbReference type="PROSITE" id="PS50949"/>
    </source>
</evidence>
<dbReference type="SMART" id="SM00895">
    <property type="entry name" value="FCD"/>
    <property type="match status" value="1"/>
</dbReference>
<dbReference type="Gene3D" id="1.20.120.530">
    <property type="entry name" value="GntR ligand-binding domain-like"/>
    <property type="match status" value="1"/>
</dbReference>
<dbReference type="CDD" id="cd07377">
    <property type="entry name" value="WHTH_GntR"/>
    <property type="match status" value="1"/>
</dbReference>
<keyword evidence="1" id="KW-0805">Transcription regulation</keyword>
<dbReference type="InterPro" id="IPR011711">
    <property type="entry name" value="GntR_C"/>
</dbReference>